<dbReference type="Pfam" id="PF03810">
    <property type="entry name" value="IBN_N"/>
    <property type="match status" value="1"/>
</dbReference>
<keyword evidence="5" id="KW-0653">Protein transport</keyword>
<name>G3ASL5_SPAPN</name>
<evidence type="ECO:0000256" key="3">
    <source>
        <dbReference type="ARBA" id="ARBA00022448"/>
    </source>
</evidence>
<accession>G3ASL5</accession>
<dbReference type="PANTHER" id="PTHR10997:SF18">
    <property type="entry name" value="D-IMPORTIN 7_RANBP7"/>
    <property type="match status" value="1"/>
</dbReference>
<dbReference type="KEGG" id="spaa:SPAPADRAFT_142467"/>
<dbReference type="Gene3D" id="1.25.10.10">
    <property type="entry name" value="Leucine-rich Repeat Variant"/>
    <property type="match status" value="1"/>
</dbReference>
<dbReference type="InParanoid" id="G3ASL5"/>
<dbReference type="GO" id="GO:0006606">
    <property type="term" value="P:protein import into nucleus"/>
    <property type="evidence" value="ECO:0007669"/>
    <property type="project" value="EnsemblFungi"/>
</dbReference>
<dbReference type="GO" id="GO:0061608">
    <property type="term" value="F:nuclear import signal receptor activity"/>
    <property type="evidence" value="ECO:0007669"/>
    <property type="project" value="EnsemblFungi"/>
</dbReference>
<evidence type="ECO:0000256" key="1">
    <source>
        <dbReference type="ARBA" id="ARBA00004123"/>
    </source>
</evidence>
<evidence type="ECO:0000259" key="7">
    <source>
        <dbReference type="PROSITE" id="PS50166"/>
    </source>
</evidence>
<sequence length="1024" mass="117167">MDANIIINCIAGTLEPSPEVRTAAEQQLRELSATPGFLGSCLDILVNSNTPEGLKKATAVYFKNRIVRFWRESSRQGTIDHDEKPIVLDRIIPVVIQSDYHIKQQLIPVLRVLITYEYEKWNQLLEIVAQLLQGGTKEEIYTGMLCFSEIARKYKWVENSDRKNLDNIIVQVFPHLLTMGSSLIKNEIDEFSAEILKLILKVYKFVTYYDLPEPLQNKDSIFAWGEFHGAVINMPPPAYVLNSNMSEQEKSMLQISKCYKWAISNLYRLFTRYASRNLSRKFHYSEFHELFLNEFMPHFIANFLSIIEQYCQGKRWLSTTSLFKLLEFLSHCVVEKSTWILIKPYYETLISHLIYPLLCPSDESLELFDEDPVEYIHLCFDPNHEYDSPEKAALALLATFVYKRKKTTLVPIITFIHQQLNSLKDQPETLEVAKKKEGALRMLGSISGDLVSHGASEVGEFRDQMEPFLDMFVVPCLTSKYGFLQARALEVVSLFSDIEFSNEATLSALYHGIIRNFDESKQHEISLPVAFEAALALQAFLIRNDFKQVLAGLILPTMSKLLELSNDIDSDAISMVMQECVEHFSEQLQPFGVDLMTKLVTQFMRLAIEINEASNVEVDEIDDGFDDQGDKVMAALGFLNTMITVLLSFENSREVCIKLEEIFSQVISYVLVHELDDFLAEIGELMENSTFLTRSISPVMWQQFKLLYLSFEKGVALMYVEELIQCLQNFLIYGREELQRNQELSGMFFKIFGIIVGCEDTAYNELVNGFELAQTFILVLEQQSKPYIPEIIEQVLSKYGNNDEESTGKSLETNCHNVLIASLVYDPNSTMVLLQQSGKLFVFLNKWFSNIPKLARVYDLKLTILGLLSLGGLESDDSTLAEVSRNLLLSLKKLPVALENLEAKRRNFNELSQSQVDEEDVNEILIGQVDVGTEADDEAEEDDTDKYIKFLNNEDIKLSGYFDEKDDEDLYEDPLASTALDQMNVYTFVKQFIDNINGSARFNLMFGDLNDEDKQVVIKIMEGV</sequence>
<evidence type="ECO:0000313" key="9">
    <source>
        <dbReference type="Proteomes" id="UP000000709"/>
    </source>
</evidence>
<dbReference type="eggNOG" id="KOG1991">
    <property type="taxonomic scope" value="Eukaryota"/>
</dbReference>
<dbReference type="HOGENOM" id="CLU_004196_0_0_1"/>
<dbReference type="InterPro" id="IPR011989">
    <property type="entry name" value="ARM-like"/>
</dbReference>
<dbReference type="SMART" id="SM00913">
    <property type="entry name" value="IBN_N"/>
    <property type="match status" value="1"/>
</dbReference>
<reference evidence="8 9" key="1">
    <citation type="journal article" date="2011" name="Proc. Natl. Acad. Sci. U.S.A.">
        <title>Comparative genomics of xylose-fermenting fungi for enhanced biofuel production.</title>
        <authorList>
            <person name="Wohlbach D.J."/>
            <person name="Kuo A."/>
            <person name="Sato T.K."/>
            <person name="Potts K.M."/>
            <person name="Salamov A.A."/>
            <person name="LaButti K.M."/>
            <person name="Sun H."/>
            <person name="Clum A."/>
            <person name="Pangilinan J.L."/>
            <person name="Lindquist E.A."/>
            <person name="Lucas S."/>
            <person name="Lapidus A."/>
            <person name="Jin M."/>
            <person name="Gunawan C."/>
            <person name="Balan V."/>
            <person name="Dale B.E."/>
            <person name="Jeffries T.W."/>
            <person name="Zinkel R."/>
            <person name="Barry K.W."/>
            <person name="Grigoriev I.V."/>
            <person name="Gasch A.P."/>
        </authorList>
    </citation>
    <scope>NUCLEOTIDE SEQUENCE [LARGE SCALE GENOMIC DNA]</scope>
    <source>
        <strain evidence="9">NRRL Y-27907 / 11-Y1</strain>
    </source>
</reference>
<organism evidence="9">
    <name type="scientific">Spathaspora passalidarum (strain NRRL Y-27907 / 11-Y1)</name>
    <dbReference type="NCBI Taxonomy" id="619300"/>
    <lineage>
        <taxon>Eukaryota</taxon>
        <taxon>Fungi</taxon>
        <taxon>Dikarya</taxon>
        <taxon>Ascomycota</taxon>
        <taxon>Saccharomycotina</taxon>
        <taxon>Pichiomycetes</taxon>
        <taxon>Debaryomycetaceae</taxon>
        <taxon>Spathaspora</taxon>
    </lineage>
</organism>
<gene>
    <name evidence="8" type="ORF">SPAPADRAFT_142467</name>
</gene>
<dbReference type="SUPFAM" id="SSF48371">
    <property type="entry name" value="ARM repeat"/>
    <property type="match status" value="1"/>
</dbReference>
<dbReference type="AlphaFoldDB" id="G3ASL5"/>
<dbReference type="RefSeq" id="XP_007376734.1">
    <property type="nucleotide sequence ID" value="XM_007376672.1"/>
</dbReference>
<dbReference type="GO" id="GO:0031267">
    <property type="term" value="F:small GTPase binding"/>
    <property type="evidence" value="ECO:0007669"/>
    <property type="project" value="InterPro"/>
</dbReference>
<dbReference type="STRING" id="619300.G3ASL5"/>
<keyword evidence="6" id="KW-0539">Nucleus</keyword>
<dbReference type="EMBL" id="GL996504">
    <property type="protein sequence ID" value="EGW30701.1"/>
    <property type="molecule type" value="Genomic_DNA"/>
</dbReference>
<dbReference type="OMA" id="KNFEYRS"/>
<dbReference type="InterPro" id="IPR016024">
    <property type="entry name" value="ARM-type_fold"/>
</dbReference>
<evidence type="ECO:0000256" key="5">
    <source>
        <dbReference type="ARBA" id="ARBA00022927"/>
    </source>
</evidence>
<dbReference type="PANTHER" id="PTHR10997">
    <property type="entry name" value="IMPORTIN-7, 8, 11"/>
    <property type="match status" value="1"/>
</dbReference>
<dbReference type="FunFam" id="1.25.10.10:FF:000244">
    <property type="entry name" value="Nonsense-mediated mRNA decay protein"/>
    <property type="match status" value="1"/>
</dbReference>
<dbReference type="GO" id="GO:0005829">
    <property type="term" value="C:cytosol"/>
    <property type="evidence" value="ECO:0007669"/>
    <property type="project" value="TreeGrafter"/>
</dbReference>
<comment type="subcellular location">
    <subcellularLocation>
        <location evidence="2">Cytoplasm</location>
    </subcellularLocation>
    <subcellularLocation>
        <location evidence="1">Nucleus</location>
    </subcellularLocation>
</comment>
<protein>
    <recommendedName>
        <fullName evidence="7">Importin N-terminal domain-containing protein</fullName>
    </recommendedName>
</protein>
<dbReference type="FunCoup" id="G3ASL5">
    <property type="interactions" value="1359"/>
</dbReference>
<dbReference type="OrthoDB" id="760868at2759"/>
<dbReference type="GO" id="GO:0005635">
    <property type="term" value="C:nuclear envelope"/>
    <property type="evidence" value="ECO:0007669"/>
    <property type="project" value="TreeGrafter"/>
</dbReference>
<feature type="domain" description="Importin N-terminal" evidence="7">
    <location>
        <begin position="24"/>
        <end position="97"/>
    </location>
</feature>
<proteinExistence type="predicted"/>
<evidence type="ECO:0000256" key="6">
    <source>
        <dbReference type="ARBA" id="ARBA00023242"/>
    </source>
</evidence>
<evidence type="ECO:0000313" key="8">
    <source>
        <dbReference type="EMBL" id="EGW30701.1"/>
    </source>
</evidence>
<keyword evidence="4" id="KW-0963">Cytoplasm</keyword>
<evidence type="ECO:0000256" key="4">
    <source>
        <dbReference type="ARBA" id="ARBA00022490"/>
    </source>
</evidence>
<dbReference type="GeneID" id="18870448"/>
<dbReference type="InterPro" id="IPR001494">
    <property type="entry name" value="Importin-beta_N"/>
</dbReference>
<keyword evidence="3" id="KW-0813">Transport</keyword>
<dbReference type="PROSITE" id="PS50166">
    <property type="entry name" value="IMPORTIN_B_NT"/>
    <property type="match status" value="1"/>
</dbReference>
<dbReference type="Proteomes" id="UP000000709">
    <property type="component" value="Unassembled WGS sequence"/>
</dbReference>
<evidence type="ECO:0000256" key="2">
    <source>
        <dbReference type="ARBA" id="ARBA00004496"/>
    </source>
</evidence>
<keyword evidence="9" id="KW-1185">Reference proteome</keyword>